<dbReference type="PANTHER" id="PTHR48220">
    <property type="match status" value="1"/>
</dbReference>
<evidence type="ECO:0000313" key="3">
    <source>
        <dbReference type="Proteomes" id="UP000383932"/>
    </source>
</evidence>
<keyword evidence="1" id="KW-0732">Signal</keyword>
<comment type="caution">
    <text evidence="2">The sequence shown here is derived from an EMBL/GenBank/DDBJ whole genome shotgun (WGS) entry which is preliminary data.</text>
</comment>
<dbReference type="OrthoDB" id="188042at2759"/>
<dbReference type="AlphaFoldDB" id="A0A5N5QKB3"/>
<proteinExistence type="predicted"/>
<organism evidence="2 3">
    <name type="scientific">Ceratobasidium theobromae</name>
    <dbReference type="NCBI Taxonomy" id="1582974"/>
    <lineage>
        <taxon>Eukaryota</taxon>
        <taxon>Fungi</taxon>
        <taxon>Dikarya</taxon>
        <taxon>Basidiomycota</taxon>
        <taxon>Agaricomycotina</taxon>
        <taxon>Agaricomycetes</taxon>
        <taxon>Cantharellales</taxon>
        <taxon>Ceratobasidiaceae</taxon>
        <taxon>Ceratobasidium</taxon>
    </lineage>
</organism>
<evidence type="ECO:0000313" key="2">
    <source>
        <dbReference type="EMBL" id="KAB5592170.1"/>
    </source>
</evidence>
<dbReference type="Proteomes" id="UP000383932">
    <property type="component" value="Unassembled WGS sequence"/>
</dbReference>
<dbReference type="GO" id="GO:0000329">
    <property type="term" value="C:fungal-type vacuole membrane"/>
    <property type="evidence" value="ECO:0007669"/>
    <property type="project" value="TreeGrafter"/>
</dbReference>
<gene>
    <name evidence="2" type="ORF">CTheo_4378</name>
</gene>
<dbReference type="InterPro" id="IPR009291">
    <property type="entry name" value="Vps62"/>
</dbReference>
<protein>
    <submittedName>
        <fullName evidence="2">Putative effector protein</fullName>
    </submittedName>
</protein>
<feature type="signal peptide" evidence="1">
    <location>
        <begin position="1"/>
        <end position="23"/>
    </location>
</feature>
<evidence type="ECO:0000256" key="1">
    <source>
        <dbReference type="SAM" id="SignalP"/>
    </source>
</evidence>
<sequence length="337" mass="36981">MPTFRALVTLALMSFSPNLYVNGQLQTSGDLPPYALTYAPIIRLSSRERFWPSDPAEHLRHVTAKLANFSDDAAAPRPLTLSNLNYPGSNNNTWLTSNDDVSREPEWLLSNYGRPDNNGRSAAPSTIIAIDKTDLIGPGYVDIYYAFFYSYNRGNTFNNAIYGDHVSDWESLLIRFLNGKPQAIHYSQHSDGTGYTYAAVPKEGLRPITYCAEGSHANYATVGSHPRLGGAISDRTEAGPGWDITLNYAGYWYSAAQGFVATTGNKLPTGWLEFLGNWGDQQYPDSDPRQRSLAGLAYRYTNGVPGPIGHNLLRKTLCQSSDCPANTNLNVSTSGSS</sequence>
<name>A0A5N5QKB3_9AGAM</name>
<feature type="chain" id="PRO_5024342397" evidence="1">
    <location>
        <begin position="24"/>
        <end position="337"/>
    </location>
</feature>
<dbReference type="Pfam" id="PF06101">
    <property type="entry name" value="Vps62"/>
    <property type="match status" value="1"/>
</dbReference>
<keyword evidence="3" id="KW-1185">Reference proteome</keyword>
<reference evidence="2 3" key="1">
    <citation type="journal article" date="2019" name="Fungal Biol. Biotechnol.">
        <title>Draft genome sequence of fastidious pathogen Ceratobasidium theobromae, which causes vascular-streak dieback in Theobroma cacao.</title>
        <authorList>
            <person name="Ali S.S."/>
            <person name="Asman A."/>
            <person name="Shao J."/>
            <person name="Firmansyah A.P."/>
            <person name="Susilo A.W."/>
            <person name="Rosmana A."/>
            <person name="McMahon P."/>
            <person name="Junaid M."/>
            <person name="Guest D."/>
            <person name="Kheng T.Y."/>
            <person name="Meinhardt L.W."/>
            <person name="Bailey B.A."/>
        </authorList>
    </citation>
    <scope>NUCLEOTIDE SEQUENCE [LARGE SCALE GENOMIC DNA]</scope>
    <source>
        <strain evidence="2 3">CT2</strain>
    </source>
</reference>
<dbReference type="EMBL" id="SSOP01000074">
    <property type="protein sequence ID" value="KAB5592170.1"/>
    <property type="molecule type" value="Genomic_DNA"/>
</dbReference>
<dbReference type="PANTHER" id="PTHR48220:SF1">
    <property type="entry name" value="VACUOLAR PROTEIN SORTING-ASSOCIATED PROTEIN 62-RELATED"/>
    <property type="match status" value="1"/>
</dbReference>
<dbReference type="InterPro" id="IPR053102">
    <property type="entry name" value="VPS_Associated"/>
</dbReference>
<accession>A0A5N5QKB3</accession>
<dbReference type="GO" id="GO:0006623">
    <property type="term" value="P:protein targeting to vacuole"/>
    <property type="evidence" value="ECO:0007669"/>
    <property type="project" value="TreeGrafter"/>
</dbReference>